<dbReference type="Proteomes" id="UP001403385">
    <property type="component" value="Unassembled WGS sequence"/>
</dbReference>
<comment type="caution">
    <text evidence="1">The sequence shown here is derived from an EMBL/GenBank/DDBJ whole genome shotgun (WGS) entry which is preliminary data.</text>
</comment>
<protein>
    <submittedName>
        <fullName evidence="1">Uncharacterized protein</fullName>
    </submittedName>
</protein>
<accession>A0AAW9S2Y5</accession>
<dbReference type="AlphaFoldDB" id="A0AAW9S2Y5"/>
<keyword evidence="2" id="KW-1185">Reference proteome</keyword>
<proteinExistence type="predicted"/>
<evidence type="ECO:0000313" key="2">
    <source>
        <dbReference type="Proteomes" id="UP001403385"/>
    </source>
</evidence>
<evidence type="ECO:0000313" key="1">
    <source>
        <dbReference type="EMBL" id="MEN7546748.1"/>
    </source>
</evidence>
<sequence length="139" mass="17032">MELLKSPDYAYLLKASLQDLHRQNLERLSETQLWREEINFFQKLLERYSSQISSSEQRKKISHFQNLIIYYNGELLDQFTHDLKKHEKYLSRLLQDNESYSEESFRQTHIKLLDELKSFKKEFIEMKRNLFLFTESLME</sequence>
<reference evidence="1 2" key="1">
    <citation type="submission" date="2024-04" db="EMBL/GenBank/DDBJ databases">
        <title>Novel genus in family Flammeovirgaceae.</title>
        <authorList>
            <person name="Nguyen T.H."/>
            <person name="Vuong T.Q."/>
            <person name="Le H."/>
            <person name="Kim S.-G."/>
        </authorList>
    </citation>
    <scope>NUCLEOTIDE SEQUENCE [LARGE SCALE GENOMIC DNA]</scope>
    <source>
        <strain evidence="1 2">JCM 23209</strain>
    </source>
</reference>
<dbReference type="RefSeq" id="WP_346819530.1">
    <property type="nucleotide sequence ID" value="NZ_JBDKWZ010000001.1"/>
</dbReference>
<name>A0AAW9S2Y5_9BACT</name>
<dbReference type="EMBL" id="JBDKWZ010000001">
    <property type="protein sequence ID" value="MEN7546748.1"/>
    <property type="molecule type" value="Genomic_DNA"/>
</dbReference>
<organism evidence="1 2">
    <name type="scientific">Rapidithrix thailandica</name>
    <dbReference type="NCBI Taxonomy" id="413964"/>
    <lineage>
        <taxon>Bacteria</taxon>
        <taxon>Pseudomonadati</taxon>
        <taxon>Bacteroidota</taxon>
        <taxon>Cytophagia</taxon>
        <taxon>Cytophagales</taxon>
        <taxon>Flammeovirgaceae</taxon>
        <taxon>Rapidithrix</taxon>
    </lineage>
</organism>
<gene>
    <name evidence="1" type="ORF">AAG747_02435</name>
</gene>